<keyword evidence="5" id="KW-1185">Reference proteome</keyword>
<dbReference type="AlphaFoldDB" id="A0A5R9F7G5"/>
<protein>
    <submittedName>
        <fullName evidence="4">TIGR01777 family protein</fullName>
    </submittedName>
</protein>
<dbReference type="Gene3D" id="3.40.50.720">
    <property type="entry name" value="NAD(P)-binding Rossmann-like Domain"/>
    <property type="match status" value="1"/>
</dbReference>
<gene>
    <name evidence="4" type="ORF">FCL54_18840</name>
</gene>
<comment type="similarity">
    <text evidence="1">Belongs to the NAD(P)-dependent epimerase/dehydratase family. SDR39U1 subfamily.</text>
</comment>
<dbReference type="OrthoDB" id="9801773at2"/>
<evidence type="ECO:0000259" key="2">
    <source>
        <dbReference type="Pfam" id="PF01370"/>
    </source>
</evidence>
<dbReference type="InterPro" id="IPR036291">
    <property type="entry name" value="NAD(P)-bd_dom_sf"/>
</dbReference>
<evidence type="ECO:0000313" key="5">
    <source>
        <dbReference type="Proteomes" id="UP000308230"/>
    </source>
</evidence>
<dbReference type="PANTHER" id="PTHR11092">
    <property type="entry name" value="SUGAR NUCLEOTIDE EPIMERASE RELATED"/>
    <property type="match status" value="1"/>
</dbReference>
<evidence type="ECO:0000313" key="4">
    <source>
        <dbReference type="EMBL" id="TLS35715.1"/>
    </source>
</evidence>
<feature type="domain" description="DUF1731" evidence="3">
    <location>
        <begin position="253"/>
        <end position="299"/>
    </location>
</feature>
<dbReference type="Pfam" id="PF08338">
    <property type="entry name" value="DUF1731"/>
    <property type="match status" value="1"/>
</dbReference>
<dbReference type="PANTHER" id="PTHR11092:SF0">
    <property type="entry name" value="EPIMERASE FAMILY PROTEIN SDR39U1"/>
    <property type="match status" value="1"/>
</dbReference>
<dbReference type="RefSeq" id="WP_138128493.1">
    <property type="nucleotide sequence ID" value="NZ_SWLG01000017.1"/>
</dbReference>
<evidence type="ECO:0000259" key="3">
    <source>
        <dbReference type="Pfam" id="PF08338"/>
    </source>
</evidence>
<reference evidence="4 5" key="1">
    <citation type="submission" date="2019-04" db="EMBL/GenBank/DDBJ databases">
        <title>Bacillus caeni sp. nov., a bacterium isolated from mangrove sediment.</title>
        <authorList>
            <person name="Huang H."/>
            <person name="Mo K."/>
            <person name="Hu Y."/>
        </authorList>
    </citation>
    <scope>NUCLEOTIDE SEQUENCE [LARGE SCALE GENOMIC DNA]</scope>
    <source>
        <strain evidence="4 5">HB172195</strain>
    </source>
</reference>
<dbReference type="SUPFAM" id="SSF51735">
    <property type="entry name" value="NAD(P)-binding Rossmann-fold domains"/>
    <property type="match status" value="1"/>
</dbReference>
<dbReference type="Pfam" id="PF01370">
    <property type="entry name" value="Epimerase"/>
    <property type="match status" value="1"/>
</dbReference>
<feature type="domain" description="NAD-dependent epimerase/dehydratase" evidence="2">
    <location>
        <begin position="3"/>
        <end position="217"/>
    </location>
</feature>
<comment type="caution">
    <text evidence="4">The sequence shown here is derived from an EMBL/GenBank/DDBJ whole genome shotgun (WGS) entry which is preliminary data.</text>
</comment>
<accession>A0A5R9F7G5</accession>
<evidence type="ECO:0000256" key="1">
    <source>
        <dbReference type="ARBA" id="ARBA00009353"/>
    </source>
</evidence>
<proteinExistence type="inferred from homology"/>
<name>A0A5R9F7G5_9BACL</name>
<dbReference type="InterPro" id="IPR010099">
    <property type="entry name" value="SDR39U1"/>
</dbReference>
<organism evidence="4 5">
    <name type="scientific">Exobacillus caeni</name>
    <dbReference type="NCBI Taxonomy" id="2574798"/>
    <lineage>
        <taxon>Bacteria</taxon>
        <taxon>Bacillati</taxon>
        <taxon>Bacillota</taxon>
        <taxon>Bacilli</taxon>
        <taxon>Bacillales</taxon>
        <taxon>Guptibacillaceae</taxon>
        <taxon>Exobacillus</taxon>
    </lineage>
</organism>
<dbReference type="EMBL" id="SWLG01000017">
    <property type="protein sequence ID" value="TLS35715.1"/>
    <property type="molecule type" value="Genomic_DNA"/>
</dbReference>
<dbReference type="InterPro" id="IPR013549">
    <property type="entry name" value="DUF1731"/>
</dbReference>
<dbReference type="Proteomes" id="UP000308230">
    <property type="component" value="Unassembled WGS sequence"/>
</dbReference>
<sequence length="302" mass="33012">MKVAITGGSGFVGSALTDSLRDEGHEVIILTRNSKGKTPRKGVTYVEWLNGHHTPEKALEGLDAFVNLAGEPINSGRWTSERKQRILNSRIDATREVVSIISNLEKKPEVLVNASAIGCYGTSKSRSFTEDSDNRGDDFLARVVQQWEKEAGKAQALGVRTVYCRFGLILGKEDGALPRLVIPYKLFAGGPLGDGMQWYSWVHIDDVVGMIRFAMENEAITGPLNVTAPEPKRMKDFGKTLADVLGRPHWLPAPSVALKLALGEMSVLVLEGQCVLPLKAKENGFPFKFSHAKEALENLLGS</sequence>
<dbReference type="InterPro" id="IPR001509">
    <property type="entry name" value="Epimerase_deHydtase"/>
</dbReference>
<dbReference type="NCBIfam" id="TIGR01777">
    <property type="entry name" value="yfcH"/>
    <property type="match status" value="1"/>
</dbReference>
<dbReference type="CDD" id="cd05242">
    <property type="entry name" value="SDR_a8"/>
    <property type="match status" value="1"/>
</dbReference>